<reference evidence="1 2" key="2">
    <citation type="submission" date="2017-10" db="EMBL/GenBank/DDBJ databases">
        <title>Genome analyses suggest a sexual origin of heterokaryosis in a supposedly ancient asexual fungus.</title>
        <authorList>
            <person name="Corradi N."/>
            <person name="Sedzielewska K."/>
            <person name="Noel J."/>
            <person name="Charron P."/>
            <person name="Farinelli L."/>
            <person name="Marton T."/>
            <person name="Kruger M."/>
            <person name="Pelin A."/>
            <person name="Brachmann A."/>
            <person name="Corradi N."/>
        </authorList>
    </citation>
    <scope>NUCLEOTIDE SEQUENCE [LARGE SCALE GENOMIC DNA]</scope>
    <source>
        <strain evidence="1 2">A1</strain>
    </source>
</reference>
<comment type="caution">
    <text evidence="1">The sequence shown here is derived from an EMBL/GenBank/DDBJ whole genome shotgun (WGS) entry which is preliminary data.</text>
</comment>
<protein>
    <submittedName>
        <fullName evidence="1">Uncharacterized protein</fullName>
    </submittedName>
</protein>
<gene>
    <name evidence="1" type="ORF">RhiirA1_426121</name>
</gene>
<proteinExistence type="predicted"/>
<evidence type="ECO:0000313" key="2">
    <source>
        <dbReference type="Proteomes" id="UP000232688"/>
    </source>
</evidence>
<name>A0A2I1F7N9_9GLOM</name>
<dbReference type="AlphaFoldDB" id="A0A2I1F7N9"/>
<dbReference type="Proteomes" id="UP000232688">
    <property type="component" value="Unassembled WGS sequence"/>
</dbReference>
<dbReference type="EMBL" id="LLXH01001176">
    <property type="protein sequence ID" value="PKC60249.1"/>
    <property type="molecule type" value="Genomic_DNA"/>
</dbReference>
<sequence>MDYLQKQLLCLAEKILEQLWGFTQEEKIGKNKKNIVFCLSIHLLFYKERLINFYY</sequence>
<accession>A0A2I1F7N9</accession>
<evidence type="ECO:0000313" key="1">
    <source>
        <dbReference type="EMBL" id="PKC60249.1"/>
    </source>
</evidence>
<reference evidence="1 2" key="1">
    <citation type="submission" date="2017-10" db="EMBL/GenBank/DDBJ databases">
        <title>Extensive intraspecific genome diversity in a model arbuscular mycorrhizal fungus.</title>
        <authorList>
            <person name="Chen E.C.H."/>
            <person name="Morin E."/>
            <person name="Baudet D."/>
            <person name="Noel J."/>
            <person name="Ndikumana S."/>
            <person name="Charron P."/>
            <person name="St-Onge C."/>
            <person name="Giorgi J."/>
            <person name="Grigoriev I.V."/>
            <person name="Roux C."/>
            <person name="Martin F.M."/>
            <person name="Corradi N."/>
        </authorList>
    </citation>
    <scope>NUCLEOTIDE SEQUENCE [LARGE SCALE GENOMIC DNA]</scope>
    <source>
        <strain evidence="1 2">A1</strain>
    </source>
</reference>
<dbReference type="VEuPathDB" id="FungiDB:RhiirA1_426121"/>
<organism evidence="1 2">
    <name type="scientific">Rhizophagus irregularis</name>
    <dbReference type="NCBI Taxonomy" id="588596"/>
    <lineage>
        <taxon>Eukaryota</taxon>
        <taxon>Fungi</taxon>
        <taxon>Fungi incertae sedis</taxon>
        <taxon>Mucoromycota</taxon>
        <taxon>Glomeromycotina</taxon>
        <taxon>Glomeromycetes</taxon>
        <taxon>Glomerales</taxon>
        <taxon>Glomeraceae</taxon>
        <taxon>Rhizophagus</taxon>
    </lineage>
</organism>